<organism evidence="2">
    <name type="scientific">hydrothermal vent metagenome</name>
    <dbReference type="NCBI Taxonomy" id="652676"/>
    <lineage>
        <taxon>unclassified sequences</taxon>
        <taxon>metagenomes</taxon>
        <taxon>ecological metagenomes</taxon>
    </lineage>
</organism>
<feature type="transmembrane region" description="Helical" evidence="1">
    <location>
        <begin position="177"/>
        <end position="198"/>
    </location>
</feature>
<dbReference type="AlphaFoldDB" id="A0A160TMV9"/>
<proteinExistence type="predicted"/>
<name>A0A160TMV9_9ZZZZ</name>
<keyword evidence="1" id="KW-0472">Membrane</keyword>
<dbReference type="CDD" id="cd06662">
    <property type="entry name" value="SURF1"/>
    <property type="match status" value="1"/>
</dbReference>
<keyword evidence="1" id="KW-1133">Transmembrane helix</keyword>
<accession>A0A160TMV9</accession>
<keyword evidence="1" id="KW-0812">Transmembrane</keyword>
<evidence type="ECO:0000256" key="1">
    <source>
        <dbReference type="SAM" id="Phobius"/>
    </source>
</evidence>
<dbReference type="Pfam" id="PF02104">
    <property type="entry name" value="SURF1"/>
    <property type="match status" value="1"/>
</dbReference>
<dbReference type="GO" id="GO:0016020">
    <property type="term" value="C:membrane"/>
    <property type="evidence" value="ECO:0007669"/>
    <property type="project" value="InterPro"/>
</dbReference>
<protein>
    <submittedName>
        <fullName evidence="2">Cytochrome oxidase biogenesis protein Surf1,facilitates heme A insertion</fullName>
    </submittedName>
</protein>
<dbReference type="EMBL" id="CZQE01000186">
    <property type="protein sequence ID" value="CUS44839.1"/>
    <property type="molecule type" value="Genomic_DNA"/>
</dbReference>
<gene>
    <name evidence="2" type="ORF">MGWOODY_Smn2344</name>
</gene>
<dbReference type="InterPro" id="IPR002994">
    <property type="entry name" value="Surf1/Shy1"/>
</dbReference>
<sequence length="204" mass="21971">MKRFPIVATVLVGLAIAAMIALGVWQLQRKGEKEAMLVRLSANRGLPPIAFPRIPMDDSLLFRRASAFCLEPVSFRVEGGRNARGGVGWRQIAQCRTGAEGPGLTVQIGVAQAPDAKPTWRGGEVTGYITHALDHRPLIASIFSSEPKTLMLMADPPAPGLDANPGPDLSAVPNNHLAYAVQWFLFALVAAVIYAIAVRRRLKA</sequence>
<reference evidence="2" key="1">
    <citation type="submission" date="2015-10" db="EMBL/GenBank/DDBJ databases">
        <authorList>
            <person name="Gilbert D.G."/>
        </authorList>
    </citation>
    <scope>NUCLEOTIDE SEQUENCE</scope>
</reference>
<evidence type="ECO:0000313" key="2">
    <source>
        <dbReference type="EMBL" id="CUS44839.1"/>
    </source>
</evidence>